<dbReference type="GO" id="GO:0030018">
    <property type="term" value="C:Z disc"/>
    <property type="evidence" value="ECO:0007669"/>
    <property type="project" value="UniProtKB-SubCell"/>
</dbReference>
<name>A0A3B3QJJ6_9TELE</name>
<accession>A0A3B3QJJ6</accession>
<proteinExistence type="inferred from homology"/>
<dbReference type="GO" id="GO:0034446">
    <property type="term" value="P:substrate adhesion-dependent cell spreading"/>
    <property type="evidence" value="ECO:0007669"/>
    <property type="project" value="TreeGrafter"/>
</dbReference>
<keyword evidence="5" id="KW-0677">Repeat</keyword>
<evidence type="ECO:0000256" key="3">
    <source>
        <dbReference type="ARBA" id="ARBA00005666"/>
    </source>
</evidence>
<dbReference type="SUPFAM" id="SSF47576">
    <property type="entry name" value="Calponin-homology domain, CH-domain"/>
    <property type="match status" value="1"/>
</dbReference>
<sequence length="429" mass="48022">MKPSWPPARTHPITSTDVPSSPVTSARSHHALVHLSVSGCRNRGNFKALDLKMNLIHMLKILNGTEYIFAASEYQGFGTLGRTNSRAIKKQKNVKMFKDRSRKVDLSPARGGMEEIRKNQLEEEGLGVAPGEKIIKLQPSSLQNPELQRLKQMLINWINITLKKEHIIVQSLEEDLFDGLVLHHLLERLSDVKLTVEEIAVTRAAQILKLKVVLEAVNQKLGIQDEASCKWSVKLIQAKDLLATLHLLVAMVKHFQPELELPSDLTVEVVMLEVTKMGIITEKGVECITESSASKADPENNLKEEDPIDELLKMEPQKVETVKKAILHFVNKNVEPLGLQVTEIDKQFADGVILLLLIGQVEGYFIPLYSFSLSPTSSFEMLQNVTLALDLLNSQTMQVPNVDPSDITSQDVAATLKILYALFKKHKKK</sequence>
<dbReference type="Gene3D" id="1.10.418.10">
    <property type="entry name" value="Calponin-like domain"/>
    <property type="match status" value="2"/>
</dbReference>
<dbReference type="Ensembl" id="ENSPKIT00000029733.1">
    <property type="protein sequence ID" value="ENSPKIP00000005725.1"/>
    <property type="gene ID" value="ENSPKIG00000022272.1"/>
</dbReference>
<comment type="similarity">
    <text evidence="3">Belongs to the parvin family.</text>
</comment>
<dbReference type="GO" id="GO:0030036">
    <property type="term" value="P:actin cytoskeleton organization"/>
    <property type="evidence" value="ECO:0007669"/>
    <property type="project" value="InterPro"/>
</dbReference>
<keyword evidence="4" id="KW-0963">Cytoplasm</keyword>
<evidence type="ECO:0000256" key="9">
    <source>
        <dbReference type="SAM" id="MobiDB-lite"/>
    </source>
</evidence>
<dbReference type="GeneTree" id="ENSGT00950000183194"/>
<dbReference type="AlphaFoldDB" id="A0A3B3QJJ6"/>
<dbReference type="PROSITE" id="PS50021">
    <property type="entry name" value="CH"/>
    <property type="match status" value="2"/>
</dbReference>
<dbReference type="InterPro" id="IPR001715">
    <property type="entry name" value="CH_dom"/>
</dbReference>
<evidence type="ECO:0000256" key="4">
    <source>
        <dbReference type="ARBA" id="ARBA00022490"/>
    </source>
</evidence>
<feature type="domain" description="Calponin-homology (CH)" evidence="10">
    <location>
        <begin position="148"/>
        <end position="256"/>
    </location>
</feature>
<reference evidence="11" key="1">
    <citation type="submission" date="2025-08" db="UniProtKB">
        <authorList>
            <consortium name="Ensembl"/>
        </authorList>
    </citation>
    <scope>IDENTIFICATION</scope>
</reference>
<dbReference type="PANTHER" id="PTHR12114:SF1">
    <property type="entry name" value="GAMMA-PARVIN"/>
    <property type="match status" value="1"/>
</dbReference>
<keyword evidence="7" id="KW-0009">Actin-binding</keyword>
<dbReference type="GO" id="GO:0005925">
    <property type="term" value="C:focal adhesion"/>
    <property type="evidence" value="ECO:0007669"/>
    <property type="project" value="TreeGrafter"/>
</dbReference>
<evidence type="ECO:0000256" key="5">
    <source>
        <dbReference type="ARBA" id="ARBA00022737"/>
    </source>
</evidence>
<feature type="compositionally biased region" description="Low complexity" evidence="9">
    <location>
        <begin position="14"/>
        <end position="25"/>
    </location>
</feature>
<evidence type="ECO:0000259" key="10">
    <source>
        <dbReference type="PROSITE" id="PS50021"/>
    </source>
</evidence>
<dbReference type="Proteomes" id="UP000261540">
    <property type="component" value="Unplaced"/>
</dbReference>
<evidence type="ECO:0000256" key="1">
    <source>
        <dbReference type="ARBA" id="ARBA00004216"/>
    </source>
</evidence>
<organism evidence="11 12">
    <name type="scientific">Paramormyrops kingsleyae</name>
    <dbReference type="NCBI Taxonomy" id="1676925"/>
    <lineage>
        <taxon>Eukaryota</taxon>
        <taxon>Metazoa</taxon>
        <taxon>Chordata</taxon>
        <taxon>Craniata</taxon>
        <taxon>Vertebrata</taxon>
        <taxon>Euteleostomi</taxon>
        <taxon>Actinopterygii</taxon>
        <taxon>Neopterygii</taxon>
        <taxon>Teleostei</taxon>
        <taxon>Osteoglossocephala</taxon>
        <taxon>Osteoglossomorpha</taxon>
        <taxon>Osteoglossiformes</taxon>
        <taxon>Mormyridae</taxon>
        <taxon>Paramormyrops</taxon>
    </lineage>
</organism>
<evidence type="ECO:0000256" key="6">
    <source>
        <dbReference type="ARBA" id="ARBA00022889"/>
    </source>
</evidence>
<dbReference type="InterPro" id="IPR028433">
    <property type="entry name" value="Parvin"/>
</dbReference>
<comment type="subcellular location">
    <subcellularLocation>
        <location evidence="2">Cytoplasm</location>
        <location evidence="2">Cytoskeleton</location>
    </subcellularLocation>
    <subcellularLocation>
        <location evidence="1">Cytoplasm</location>
        <location evidence="1">Myofibril</location>
        <location evidence="1">Sarcomere</location>
        <location evidence="1">Z line</location>
    </subcellularLocation>
</comment>
<feature type="domain" description="Calponin-homology (CH)" evidence="10">
    <location>
        <begin position="320"/>
        <end position="427"/>
    </location>
</feature>
<feature type="region of interest" description="Disordered" evidence="9">
    <location>
        <begin position="1"/>
        <end position="25"/>
    </location>
</feature>
<reference evidence="11" key="2">
    <citation type="submission" date="2025-09" db="UniProtKB">
        <authorList>
            <consortium name="Ensembl"/>
        </authorList>
    </citation>
    <scope>IDENTIFICATION</scope>
</reference>
<dbReference type="STRING" id="1676925.ENSPKIP00000005725"/>
<evidence type="ECO:0000256" key="2">
    <source>
        <dbReference type="ARBA" id="ARBA00004245"/>
    </source>
</evidence>
<dbReference type="GO" id="GO:0003779">
    <property type="term" value="F:actin binding"/>
    <property type="evidence" value="ECO:0007669"/>
    <property type="project" value="UniProtKB-KW"/>
</dbReference>
<dbReference type="InterPro" id="IPR036872">
    <property type="entry name" value="CH_dom_sf"/>
</dbReference>
<evidence type="ECO:0000313" key="11">
    <source>
        <dbReference type="Ensembl" id="ENSPKIP00000005725.1"/>
    </source>
</evidence>
<evidence type="ECO:0000313" key="12">
    <source>
        <dbReference type="Proteomes" id="UP000261540"/>
    </source>
</evidence>
<dbReference type="GO" id="GO:0015629">
    <property type="term" value="C:actin cytoskeleton"/>
    <property type="evidence" value="ECO:0007669"/>
    <property type="project" value="TreeGrafter"/>
</dbReference>
<keyword evidence="12" id="KW-1185">Reference proteome</keyword>
<protein>
    <submittedName>
        <fullName evidence="11">Parvin, gamma</fullName>
    </submittedName>
</protein>
<evidence type="ECO:0000256" key="7">
    <source>
        <dbReference type="ARBA" id="ARBA00023203"/>
    </source>
</evidence>
<dbReference type="GO" id="GO:0071963">
    <property type="term" value="P:establishment or maintenance of cell polarity regulating cell shape"/>
    <property type="evidence" value="ECO:0007669"/>
    <property type="project" value="TreeGrafter"/>
</dbReference>
<keyword evidence="8" id="KW-0206">Cytoskeleton</keyword>
<evidence type="ECO:0000256" key="8">
    <source>
        <dbReference type="ARBA" id="ARBA00023212"/>
    </source>
</evidence>
<dbReference type="GO" id="GO:0030031">
    <property type="term" value="P:cell projection assembly"/>
    <property type="evidence" value="ECO:0007669"/>
    <property type="project" value="TreeGrafter"/>
</dbReference>
<dbReference type="FunFam" id="1.10.418.10:FF:000015">
    <property type="entry name" value="Parvin beta"/>
    <property type="match status" value="1"/>
</dbReference>
<dbReference type="Pfam" id="PF00307">
    <property type="entry name" value="CH"/>
    <property type="match status" value="2"/>
</dbReference>
<keyword evidence="6" id="KW-0130">Cell adhesion</keyword>
<dbReference type="FunFam" id="1.10.418.10:FF:000011">
    <property type="entry name" value="Parvin, beta"/>
    <property type="match status" value="1"/>
</dbReference>
<dbReference type="PANTHER" id="PTHR12114">
    <property type="entry name" value="PARVIN"/>
    <property type="match status" value="1"/>
</dbReference>